<dbReference type="InterPro" id="IPR001516">
    <property type="entry name" value="Proton_antipo_N"/>
</dbReference>
<feature type="transmembrane region" description="Helical" evidence="7">
    <location>
        <begin position="126"/>
        <end position="147"/>
    </location>
</feature>
<reference evidence="10" key="1">
    <citation type="submission" date="2017-10" db="EMBL/GenBank/DDBJ databases">
        <title>Resolving the taxonomy of Roseburia spp., Eubacterium rectale and Agathobacter spp. through phylogenomic analysis.</title>
        <authorList>
            <person name="Sheridan P.O."/>
            <person name="Walker A.W."/>
            <person name="Duncan S.H."/>
            <person name="Scott K.P."/>
            <person name="Toole P.W.O."/>
            <person name="Luis P."/>
            <person name="Flint H.J."/>
        </authorList>
    </citation>
    <scope>NUCLEOTIDE SEQUENCE [LARGE SCALE GENOMIC DNA]</scope>
    <source>
        <strain evidence="11">JK10</strain>
        <strain evidence="10">JK626</strain>
    </source>
</reference>
<feature type="transmembrane region" description="Helical" evidence="7">
    <location>
        <begin position="468"/>
        <end position="488"/>
    </location>
</feature>
<evidence type="ECO:0000313" key="13">
    <source>
        <dbReference type="Proteomes" id="UP000225889"/>
    </source>
</evidence>
<evidence type="ECO:0000256" key="7">
    <source>
        <dbReference type="SAM" id="Phobius"/>
    </source>
</evidence>
<dbReference type="Pfam" id="PF00662">
    <property type="entry name" value="Proton_antipo_N"/>
    <property type="match status" value="1"/>
</dbReference>
<evidence type="ECO:0000256" key="3">
    <source>
        <dbReference type="ARBA" id="ARBA00022692"/>
    </source>
</evidence>
<evidence type="ECO:0000256" key="6">
    <source>
        <dbReference type="RuleBase" id="RU000320"/>
    </source>
</evidence>
<feature type="transmembrane region" description="Helical" evidence="7">
    <location>
        <begin position="262"/>
        <end position="280"/>
    </location>
</feature>
<dbReference type="AlphaFoldDB" id="A0A2G3DTC5"/>
<dbReference type="PANTHER" id="PTHR43373">
    <property type="entry name" value="NA(+)/H(+) ANTIPORTER SUBUNIT"/>
    <property type="match status" value="1"/>
</dbReference>
<name>A0A2G3DTC5_9FIRM</name>
<dbReference type="Proteomes" id="UP000225889">
    <property type="component" value="Unassembled WGS sequence"/>
</dbReference>
<keyword evidence="12" id="KW-1185">Reference proteome</keyword>
<gene>
    <name evidence="11" type="ORF">CSX00_11900</name>
    <name evidence="10" type="ORF">CSX01_11190</name>
</gene>
<dbReference type="RefSeq" id="WP_090489666.1">
    <property type="nucleotide sequence ID" value="NZ_PDYF01000031.1"/>
</dbReference>
<evidence type="ECO:0000313" key="10">
    <source>
        <dbReference type="EMBL" id="PHU34125.1"/>
    </source>
</evidence>
<reference evidence="10" key="2">
    <citation type="submission" date="2017-10" db="EMBL/GenBank/DDBJ databases">
        <authorList>
            <person name="Banno H."/>
            <person name="Chua N.-H."/>
        </authorList>
    </citation>
    <scope>NUCLEOTIDE SEQUENCE [LARGE SCALE GENOMIC DNA]</scope>
    <source>
        <strain evidence="11">JK10</strain>
        <strain evidence="10">JK626</strain>
    </source>
</reference>
<evidence type="ECO:0000256" key="4">
    <source>
        <dbReference type="ARBA" id="ARBA00022989"/>
    </source>
</evidence>
<dbReference type="GO" id="GO:0016020">
    <property type="term" value="C:membrane"/>
    <property type="evidence" value="ECO:0007669"/>
    <property type="project" value="UniProtKB-SubCell"/>
</dbReference>
<comment type="subcellular location">
    <subcellularLocation>
        <location evidence="1">Endomembrane system</location>
        <topology evidence="1">Multi-pass membrane protein</topology>
    </subcellularLocation>
    <subcellularLocation>
        <location evidence="6">Membrane</location>
        <topology evidence="6">Multi-pass membrane protein</topology>
    </subcellularLocation>
</comment>
<keyword evidence="5 7" id="KW-0472">Membrane</keyword>
<feature type="domain" description="NADH-Ubiquinone oxidoreductase (complex I) chain 5 N-terminal" evidence="9">
    <location>
        <begin position="121"/>
        <end position="152"/>
    </location>
</feature>
<dbReference type="EMBL" id="PDYH01000057">
    <property type="protein sequence ID" value="PHU39295.1"/>
    <property type="molecule type" value="Genomic_DNA"/>
</dbReference>
<evidence type="ECO:0000313" key="12">
    <source>
        <dbReference type="Proteomes" id="UP000224317"/>
    </source>
</evidence>
<feature type="transmembrane region" description="Helical" evidence="7">
    <location>
        <begin position="287"/>
        <end position="309"/>
    </location>
</feature>
<evidence type="ECO:0000256" key="5">
    <source>
        <dbReference type="ARBA" id="ARBA00023136"/>
    </source>
</evidence>
<feature type="transmembrane region" description="Helical" evidence="7">
    <location>
        <begin position="167"/>
        <end position="184"/>
    </location>
</feature>
<feature type="transmembrane region" description="Helical" evidence="7">
    <location>
        <begin position="6"/>
        <end position="23"/>
    </location>
</feature>
<dbReference type="STRING" id="46206.SAMN02910377_00069"/>
<accession>A0A2G3DTC5</accession>
<evidence type="ECO:0000259" key="9">
    <source>
        <dbReference type="Pfam" id="PF00662"/>
    </source>
</evidence>
<comment type="caution">
    <text evidence="10">The sequence shown here is derived from an EMBL/GenBank/DDBJ whole genome shotgun (WGS) entry which is preliminary data.</text>
</comment>
<dbReference type="PANTHER" id="PTHR43373:SF1">
    <property type="entry name" value="NA(+)_H(+) ANTIPORTER SUBUNIT A"/>
    <property type="match status" value="1"/>
</dbReference>
<feature type="transmembrane region" description="Helical" evidence="7">
    <location>
        <begin position="549"/>
        <end position="573"/>
    </location>
</feature>
<sequence>MEMLVTALICLPFLWAILPAVIHNSKCRAFFVYLGCGIVIVLSVFTAVQWYLAGGQTLDFDLPYREAFDGVILFGDLFLMCLITYLSFKYKKGVISLLAIVQTLLVAGLEFFGPELEELPALRFDWLTLVMILIIGVVGSLIGIYAVGYMHGYHIHHHKELTDRRSFFLAMIFVFFGAMFGLVFSQSLIWMYFFWEITSVTSFLLIGYTRSDEAINNSFKALWMNLLGGCGIAAAIAVGILAFNTVNLYDIINLAIEHGTGAHTLIFLLPIACLAFAALTKSAQFPFSGWLLGAMVAPTPSSALLHSATMVKAGVYLLIRISAAMADNYVGNMVALIGGFTFLAASCLAISVSDGKKVLAYSTISNLGLIVACTGCGYEETIWAAVFLVIFHAVSKSMLFQCVGAIENTTGSRDVEDMQGLMAIFPKLAVILMIGIAGMFLAPFGMLISKWAALKAFIDTSSVYVSSLMVLFICFGSATTMFYWTKWLSKILGASPKEKSRDLTKKNEYISMFFHAFMMVALILGFPWLSENVLKPLSEDMFGTVKQVISYQNIIIMIVLLVGVFVIPCINYLMTKGTKAKQVITYMGGANVGDNFNFVSATGDPKEMHIANFYMEDIMGEKKLFTPAIMISTFIIIVYMIIVVGGAF</sequence>
<dbReference type="InterPro" id="IPR001750">
    <property type="entry name" value="ND/Mrp_TM"/>
</dbReference>
<evidence type="ECO:0000313" key="11">
    <source>
        <dbReference type="EMBL" id="PHU39295.1"/>
    </source>
</evidence>
<evidence type="ECO:0000259" key="8">
    <source>
        <dbReference type="Pfam" id="PF00361"/>
    </source>
</evidence>
<proteinExistence type="inferred from homology"/>
<feature type="transmembrane region" description="Helical" evidence="7">
    <location>
        <begin position="190"/>
        <end position="209"/>
    </location>
</feature>
<feature type="transmembrane region" description="Helical" evidence="7">
    <location>
        <begin position="428"/>
        <end position="448"/>
    </location>
</feature>
<organism evidence="10 13">
    <name type="scientific">Pseudobutyrivibrio ruminis</name>
    <dbReference type="NCBI Taxonomy" id="46206"/>
    <lineage>
        <taxon>Bacteria</taxon>
        <taxon>Bacillati</taxon>
        <taxon>Bacillota</taxon>
        <taxon>Clostridia</taxon>
        <taxon>Lachnospirales</taxon>
        <taxon>Lachnospiraceae</taxon>
        <taxon>Pseudobutyrivibrio</taxon>
    </lineage>
</organism>
<protein>
    <submittedName>
        <fullName evidence="10">NADH-quinone oxidoreductase subunit L</fullName>
    </submittedName>
</protein>
<dbReference type="InterPro" id="IPR050616">
    <property type="entry name" value="CPA3_Na-H_Antiporter_A"/>
</dbReference>
<feature type="transmembrane region" description="Helical" evidence="7">
    <location>
        <begin position="624"/>
        <end position="647"/>
    </location>
</feature>
<evidence type="ECO:0000256" key="1">
    <source>
        <dbReference type="ARBA" id="ARBA00004127"/>
    </source>
</evidence>
<evidence type="ECO:0000256" key="2">
    <source>
        <dbReference type="ARBA" id="ARBA00008483"/>
    </source>
</evidence>
<dbReference type="Proteomes" id="UP000224317">
    <property type="component" value="Unassembled WGS sequence"/>
</dbReference>
<feature type="transmembrane region" description="Helical" evidence="7">
    <location>
        <begin position="509"/>
        <end position="529"/>
    </location>
</feature>
<feature type="transmembrane region" description="Helical" evidence="7">
    <location>
        <begin position="329"/>
        <end position="351"/>
    </location>
</feature>
<comment type="similarity">
    <text evidence="2">Belongs to the CPA3 antiporters (TC 2.A.63) subunit A family.</text>
</comment>
<dbReference type="GO" id="GO:0012505">
    <property type="term" value="C:endomembrane system"/>
    <property type="evidence" value="ECO:0007669"/>
    <property type="project" value="UniProtKB-SubCell"/>
</dbReference>
<feature type="transmembrane region" description="Helical" evidence="7">
    <location>
        <begin position="95"/>
        <end position="114"/>
    </location>
</feature>
<feature type="domain" description="NADH:quinone oxidoreductase/Mrp antiporter transmembrane" evidence="8">
    <location>
        <begin position="185"/>
        <end position="473"/>
    </location>
</feature>
<feature type="transmembrane region" description="Helical" evidence="7">
    <location>
        <begin position="71"/>
        <end position="88"/>
    </location>
</feature>
<dbReference type="Pfam" id="PF00361">
    <property type="entry name" value="Proton_antipo_M"/>
    <property type="match status" value="1"/>
</dbReference>
<keyword evidence="4 7" id="KW-1133">Transmembrane helix</keyword>
<feature type="transmembrane region" description="Helical" evidence="7">
    <location>
        <begin position="384"/>
        <end position="407"/>
    </location>
</feature>
<keyword evidence="3 6" id="KW-0812">Transmembrane</keyword>
<feature type="transmembrane region" description="Helical" evidence="7">
    <location>
        <begin position="30"/>
        <end position="51"/>
    </location>
</feature>
<dbReference type="EMBL" id="PDYF01000031">
    <property type="protein sequence ID" value="PHU34125.1"/>
    <property type="molecule type" value="Genomic_DNA"/>
</dbReference>
<dbReference type="PRINTS" id="PR01434">
    <property type="entry name" value="NADHDHGNASE5"/>
</dbReference>
<feature type="transmembrane region" description="Helical" evidence="7">
    <location>
        <begin position="221"/>
        <end position="242"/>
    </location>
</feature>
<feature type="transmembrane region" description="Helical" evidence="7">
    <location>
        <begin position="358"/>
        <end position="378"/>
    </location>
</feature>